<dbReference type="PANTHER" id="PTHR14097">
    <property type="entry name" value="OXIDOREDUCTASE HTATIP2"/>
    <property type="match status" value="1"/>
</dbReference>
<keyword evidence="3" id="KW-0812">Transmembrane</keyword>
<dbReference type="Pfam" id="PF01370">
    <property type="entry name" value="Epimerase"/>
    <property type="match status" value="1"/>
</dbReference>
<dbReference type="Gene3D" id="3.40.50.720">
    <property type="entry name" value="NAD(P)-binding Rossmann-like Domain"/>
    <property type="match status" value="1"/>
</dbReference>
<dbReference type="InterPro" id="IPR036291">
    <property type="entry name" value="NAD(P)-bd_dom_sf"/>
</dbReference>
<evidence type="ECO:0000313" key="6">
    <source>
        <dbReference type="Proteomes" id="UP001500454"/>
    </source>
</evidence>
<proteinExistence type="predicted"/>
<comment type="subcellular location">
    <subcellularLocation>
        <location evidence="1">Membrane</location>
    </subcellularLocation>
</comment>
<accession>A0ABP8ITP0</accession>
<dbReference type="EMBL" id="BAABHA010000001">
    <property type="protein sequence ID" value="GAA4372396.1"/>
    <property type="molecule type" value="Genomic_DNA"/>
</dbReference>
<reference evidence="6" key="1">
    <citation type="journal article" date="2019" name="Int. J. Syst. Evol. Microbiol.">
        <title>The Global Catalogue of Microorganisms (GCM) 10K type strain sequencing project: providing services to taxonomists for standard genome sequencing and annotation.</title>
        <authorList>
            <consortium name="The Broad Institute Genomics Platform"/>
            <consortium name="The Broad Institute Genome Sequencing Center for Infectious Disease"/>
            <person name="Wu L."/>
            <person name="Ma J."/>
        </authorList>
    </citation>
    <scope>NUCLEOTIDE SEQUENCE [LARGE SCALE GENOMIC DNA]</scope>
    <source>
        <strain evidence="6">JCM 17924</strain>
    </source>
</reference>
<dbReference type="PANTHER" id="PTHR14097:SF7">
    <property type="entry name" value="OXIDOREDUCTASE HTATIP2"/>
    <property type="match status" value="1"/>
</dbReference>
<sequence>MVPTSDLKKTALIAGASGLVGSYLLPLLLQSERYGKVISIGRRRLPMVHPKLEQRIVDFDELETQRLALIADDVYCCLGTTMRQAGSKEAFYKVDYLYVVKLAALTAANFAAQFMVVSAMGADVASRFYYNRVKGDMEAAVRQAPFRAVHIFRPSLLLGNRSEQRLGERVGATLLRLLNPLLIGPLQHYRAVPAAAVAQAMLNAALQEGGGVRTYLSADIARGVSPLA</sequence>
<evidence type="ECO:0000256" key="2">
    <source>
        <dbReference type="ARBA" id="ARBA00023136"/>
    </source>
</evidence>
<evidence type="ECO:0000313" key="5">
    <source>
        <dbReference type="EMBL" id="GAA4372396.1"/>
    </source>
</evidence>
<evidence type="ECO:0000256" key="1">
    <source>
        <dbReference type="ARBA" id="ARBA00004370"/>
    </source>
</evidence>
<feature type="transmembrane region" description="Helical" evidence="3">
    <location>
        <begin position="12"/>
        <end position="29"/>
    </location>
</feature>
<dbReference type="SUPFAM" id="SSF51735">
    <property type="entry name" value="NAD(P)-binding Rossmann-fold domains"/>
    <property type="match status" value="1"/>
</dbReference>
<protein>
    <submittedName>
        <fullName evidence="5">Oxidoreductase</fullName>
    </submittedName>
</protein>
<dbReference type="RefSeq" id="WP_345220524.1">
    <property type="nucleotide sequence ID" value="NZ_BAABHA010000001.1"/>
</dbReference>
<dbReference type="Proteomes" id="UP001500454">
    <property type="component" value="Unassembled WGS sequence"/>
</dbReference>
<gene>
    <name evidence="5" type="ORF">GCM10023186_01880</name>
</gene>
<evidence type="ECO:0000256" key="3">
    <source>
        <dbReference type="SAM" id="Phobius"/>
    </source>
</evidence>
<feature type="domain" description="NAD-dependent epimerase/dehydratase" evidence="4">
    <location>
        <begin position="11"/>
        <end position="119"/>
    </location>
</feature>
<organism evidence="5 6">
    <name type="scientific">Hymenobacter koreensis</name>
    <dbReference type="NCBI Taxonomy" id="1084523"/>
    <lineage>
        <taxon>Bacteria</taxon>
        <taxon>Pseudomonadati</taxon>
        <taxon>Bacteroidota</taxon>
        <taxon>Cytophagia</taxon>
        <taxon>Cytophagales</taxon>
        <taxon>Hymenobacteraceae</taxon>
        <taxon>Hymenobacter</taxon>
    </lineage>
</organism>
<keyword evidence="2 3" id="KW-0472">Membrane</keyword>
<comment type="caution">
    <text evidence="5">The sequence shown here is derived from an EMBL/GenBank/DDBJ whole genome shotgun (WGS) entry which is preliminary data.</text>
</comment>
<dbReference type="InterPro" id="IPR001509">
    <property type="entry name" value="Epimerase_deHydtase"/>
</dbReference>
<evidence type="ECO:0000259" key="4">
    <source>
        <dbReference type="Pfam" id="PF01370"/>
    </source>
</evidence>
<name>A0ABP8ITP0_9BACT</name>
<keyword evidence="3" id="KW-1133">Transmembrane helix</keyword>
<keyword evidence="6" id="KW-1185">Reference proteome</keyword>